<dbReference type="InterPro" id="IPR000086">
    <property type="entry name" value="NUDIX_hydrolase_dom"/>
</dbReference>
<proteinExistence type="inferred from homology"/>
<name>A0ABU1IGV7_9BURK</name>
<comment type="cofactor">
    <cofactor evidence="2">
        <name>Mg(2+)</name>
        <dbReference type="ChEBI" id="CHEBI:18420"/>
    </cofactor>
</comment>
<feature type="domain" description="Nudix hydrolase" evidence="8">
    <location>
        <begin position="56"/>
        <end position="189"/>
    </location>
</feature>
<evidence type="ECO:0000256" key="2">
    <source>
        <dbReference type="ARBA" id="ARBA00001946"/>
    </source>
</evidence>
<evidence type="ECO:0000256" key="7">
    <source>
        <dbReference type="ARBA" id="ARBA00032272"/>
    </source>
</evidence>
<evidence type="ECO:0000259" key="8">
    <source>
        <dbReference type="PROSITE" id="PS51462"/>
    </source>
</evidence>
<dbReference type="RefSeq" id="WP_309830150.1">
    <property type="nucleotide sequence ID" value="NZ_JAVIZX010000001.1"/>
</dbReference>
<evidence type="ECO:0000256" key="5">
    <source>
        <dbReference type="ARBA" id="ARBA00022801"/>
    </source>
</evidence>
<accession>A0ABU1IGV7</accession>
<gene>
    <name evidence="9" type="ORF">QE399_003173</name>
</gene>
<dbReference type="PANTHER" id="PTHR11839:SF18">
    <property type="entry name" value="NUDIX HYDROLASE DOMAIN-CONTAINING PROTEIN"/>
    <property type="match status" value="1"/>
</dbReference>
<reference evidence="9 10" key="1">
    <citation type="submission" date="2023-08" db="EMBL/GenBank/DDBJ databases">
        <title>Functional and genomic diversity of the sorghum phyllosphere microbiome.</title>
        <authorList>
            <person name="Shade A."/>
        </authorList>
    </citation>
    <scope>NUCLEOTIDE SEQUENCE [LARGE SCALE GENOMIC DNA]</scope>
    <source>
        <strain evidence="9 10">SORGH_AS_0335</strain>
    </source>
</reference>
<comment type="similarity">
    <text evidence="3">Belongs to the Nudix hydrolase family. NudK subfamily.</text>
</comment>
<dbReference type="PANTHER" id="PTHR11839">
    <property type="entry name" value="UDP/ADP-SUGAR PYROPHOSPHATASE"/>
    <property type="match status" value="1"/>
</dbReference>
<dbReference type="Pfam" id="PF00293">
    <property type="entry name" value="NUDIX"/>
    <property type="match status" value="1"/>
</dbReference>
<dbReference type="Gene3D" id="3.90.79.10">
    <property type="entry name" value="Nucleoside Triphosphate Pyrophosphohydrolase"/>
    <property type="match status" value="1"/>
</dbReference>
<evidence type="ECO:0000313" key="10">
    <source>
        <dbReference type="Proteomes" id="UP001267710"/>
    </source>
</evidence>
<dbReference type="InterPro" id="IPR015797">
    <property type="entry name" value="NUDIX_hydrolase-like_dom_sf"/>
</dbReference>
<dbReference type="EMBL" id="JAVIZX010000001">
    <property type="protein sequence ID" value="MDR6215484.1"/>
    <property type="molecule type" value="Genomic_DNA"/>
</dbReference>
<dbReference type="Proteomes" id="UP001267710">
    <property type="component" value="Unassembled WGS sequence"/>
</dbReference>
<evidence type="ECO:0000256" key="1">
    <source>
        <dbReference type="ARBA" id="ARBA00000847"/>
    </source>
</evidence>
<protein>
    <recommendedName>
        <fullName evidence="4">GDP-mannose pyrophosphatase</fullName>
    </recommendedName>
    <alternativeName>
        <fullName evidence="6">GDP-mannose hydrolase</fullName>
    </alternativeName>
    <alternativeName>
        <fullName evidence="7">GDPMK</fullName>
    </alternativeName>
</protein>
<evidence type="ECO:0000256" key="4">
    <source>
        <dbReference type="ARBA" id="ARBA00016377"/>
    </source>
</evidence>
<keyword evidence="10" id="KW-1185">Reference proteome</keyword>
<evidence type="ECO:0000256" key="6">
    <source>
        <dbReference type="ARBA" id="ARBA00032162"/>
    </source>
</evidence>
<organism evidence="9 10">
    <name type="scientific">Paracidovorax wautersii</name>
    <dbReference type="NCBI Taxonomy" id="1177982"/>
    <lineage>
        <taxon>Bacteria</taxon>
        <taxon>Pseudomonadati</taxon>
        <taxon>Pseudomonadota</taxon>
        <taxon>Betaproteobacteria</taxon>
        <taxon>Burkholderiales</taxon>
        <taxon>Comamonadaceae</taxon>
        <taxon>Paracidovorax</taxon>
    </lineage>
</organism>
<sequence length="207" mass="22660">MQADPSTSSTSSNDEHHLVEHLVRSDRVLDGSFLQVRRDTVRLPHGGEATREYVVHPGAVVVVPLLDDGRVLMERQYRYPVGRVMTEFPAGKLDAGEAPLRCGQRELLEETGYTAREWAYAGAMHLAIAYSTEVIHVYFARGLQAGAQQLDVDEFLDVCALAPADLLEGCCSGAVTDAKTLTCCLWLQNVLSGAWTLDWKPAADSAD</sequence>
<comment type="catalytic activity">
    <reaction evidence="1">
        <text>GDP-alpha-D-mannose + H2O = alpha-D-mannose 1-phosphate + GMP + 2 H(+)</text>
        <dbReference type="Rhea" id="RHEA:27978"/>
        <dbReference type="ChEBI" id="CHEBI:15377"/>
        <dbReference type="ChEBI" id="CHEBI:15378"/>
        <dbReference type="ChEBI" id="CHEBI:57527"/>
        <dbReference type="ChEBI" id="CHEBI:58115"/>
        <dbReference type="ChEBI" id="CHEBI:58409"/>
    </reaction>
</comment>
<dbReference type="SUPFAM" id="SSF55811">
    <property type="entry name" value="Nudix"/>
    <property type="match status" value="1"/>
</dbReference>
<evidence type="ECO:0000256" key="3">
    <source>
        <dbReference type="ARBA" id="ARBA00007275"/>
    </source>
</evidence>
<dbReference type="PROSITE" id="PS51462">
    <property type="entry name" value="NUDIX"/>
    <property type="match status" value="1"/>
</dbReference>
<evidence type="ECO:0000313" key="9">
    <source>
        <dbReference type="EMBL" id="MDR6215484.1"/>
    </source>
</evidence>
<comment type="caution">
    <text evidence="9">The sequence shown here is derived from an EMBL/GenBank/DDBJ whole genome shotgun (WGS) entry which is preliminary data.</text>
</comment>
<keyword evidence="5 9" id="KW-0378">Hydrolase</keyword>
<dbReference type="GO" id="GO:0047631">
    <property type="term" value="F:ADP-ribose diphosphatase activity"/>
    <property type="evidence" value="ECO:0007669"/>
    <property type="project" value="UniProtKB-EC"/>
</dbReference>